<proteinExistence type="predicted"/>
<feature type="region of interest" description="Disordered" evidence="1">
    <location>
        <begin position="932"/>
        <end position="951"/>
    </location>
</feature>
<evidence type="ECO:0000313" key="3">
    <source>
        <dbReference type="Proteomes" id="UP000029665"/>
    </source>
</evidence>
<accession>A0A060SN15</accession>
<evidence type="ECO:0000313" key="2">
    <source>
        <dbReference type="EMBL" id="CDO75775.1"/>
    </source>
</evidence>
<dbReference type="Proteomes" id="UP000029665">
    <property type="component" value="Unassembled WGS sequence"/>
</dbReference>
<evidence type="ECO:0000256" key="1">
    <source>
        <dbReference type="SAM" id="MobiDB-lite"/>
    </source>
</evidence>
<comment type="caution">
    <text evidence="2">The sequence shown here is derived from an EMBL/GenBank/DDBJ whole genome shotgun (WGS) entry which is preliminary data.</text>
</comment>
<reference evidence="2" key="1">
    <citation type="submission" date="2014-01" db="EMBL/GenBank/DDBJ databases">
        <title>The genome of the white-rot fungus Pycnoporus cinnabarinus: a basidiomycete model with a versatile arsenal for lignocellulosic biomass breakdown.</title>
        <authorList>
            <person name="Levasseur A."/>
            <person name="Lomascolo A."/>
            <person name="Ruiz-Duenas F.J."/>
            <person name="Uzan E."/>
            <person name="Piumi F."/>
            <person name="Kues U."/>
            <person name="Ram A.F.J."/>
            <person name="Murat C."/>
            <person name="Haon M."/>
            <person name="Benoit I."/>
            <person name="Arfi Y."/>
            <person name="Chevret D."/>
            <person name="Drula E."/>
            <person name="Kwon M.J."/>
            <person name="Gouret P."/>
            <person name="Lesage-Meessen L."/>
            <person name="Lombard V."/>
            <person name="Mariette J."/>
            <person name="Noirot C."/>
            <person name="Park J."/>
            <person name="Patyshakuliyeva A."/>
            <person name="Wieneger R.A.B."/>
            <person name="Wosten H.A.B."/>
            <person name="Martin F."/>
            <person name="Coutinho P.M."/>
            <person name="de Vries R."/>
            <person name="Martinez A.T."/>
            <person name="Klopp C."/>
            <person name="Pontarotti P."/>
            <person name="Henrissat B."/>
            <person name="Record E."/>
        </authorList>
    </citation>
    <scope>NUCLEOTIDE SEQUENCE [LARGE SCALE GENOMIC DNA]</scope>
    <source>
        <strain evidence="2">BRFM137</strain>
    </source>
</reference>
<dbReference type="OMA" id="RITQIHE"/>
<keyword evidence="3" id="KW-1185">Reference proteome</keyword>
<evidence type="ECO:0008006" key="4">
    <source>
        <dbReference type="Google" id="ProtNLM"/>
    </source>
</evidence>
<dbReference type="PANTHER" id="PTHR33096">
    <property type="entry name" value="CXC2 DOMAIN-CONTAINING PROTEIN"/>
    <property type="match status" value="1"/>
</dbReference>
<dbReference type="STRING" id="5643.A0A060SN15"/>
<organism evidence="2 3">
    <name type="scientific">Pycnoporus cinnabarinus</name>
    <name type="common">Cinnabar-red polypore</name>
    <name type="synonym">Trametes cinnabarina</name>
    <dbReference type="NCBI Taxonomy" id="5643"/>
    <lineage>
        <taxon>Eukaryota</taxon>
        <taxon>Fungi</taxon>
        <taxon>Dikarya</taxon>
        <taxon>Basidiomycota</taxon>
        <taxon>Agaricomycotina</taxon>
        <taxon>Agaricomycetes</taxon>
        <taxon>Polyporales</taxon>
        <taxon>Polyporaceae</taxon>
        <taxon>Trametes</taxon>
    </lineage>
</organism>
<feature type="compositionally biased region" description="Basic residues" evidence="1">
    <location>
        <begin position="1"/>
        <end position="12"/>
    </location>
</feature>
<dbReference type="PANTHER" id="PTHR33096:SF1">
    <property type="entry name" value="CXC1-LIKE CYSTEINE CLUSTER ASSOCIATED WITH KDZ TRANSPOSASES DOMAIN-CONTAINING PROTEIN"/>
    <property type="match status" value="1"/>
</dbReference>
<dbReference type="Pfam" id="PF18758">
    <property type="entry name" value="KDZ"/>
    <property type="match status" value="1"/>
</dbReference>
<name>A0A060SN15_PYCCI</name>
<protein>
    <recommendedName>
        <fullName evidence="4">CxC1-like cysteine cluster associated with KDZ transposases domain-containing protein</fullName>
    </recommendedName>
</protein>
<dbReference type="InterPro" id="IPR040521">
    <property type="entry name" value="KDZ"/>
</dbReference>
<dbReference type="AlphaFoldDB" id="A0A060SN15"/>
<feature type="region of interest" description="Disordered" evidence="1">
    <location>
        <begin position="1"/>
        <end position="28"/>
    </location>
</feature>
<dbReference type="EMBL" id="CCBP010000290">
    <property type="protein sequence ID" value="CDO75775.1"/>
    <property type="molecule type" value="Genomic_DNA"/>
</dbReference>
<dbReference type="HOGENOM" id="CLU_013084_2_0_1"/>
<gene>
    <name evidence="2" type="ORF">BN946_scf184365.g1</name>
</gene>
<feature type="compositionally biased region" description="Low complexity" evidence="1">
    <location>
        <begin position="938"/>
        <end position="951"/>
    </location>
</feature>
<dbReference type="OrthoDB" id="2689725at2759"/>
<sequence>MRKSRASRKVRLSHPDRYDPVAMPSASSSLASLQTYTSKVYGPVGMARHKEAVEERHVSNLASLGKSTRALLTELRSSSTIKPPDGPVGDLEDVPMEDGFQDDNDGDVWVDITDEGQDDDVVQMRDVLSLHPRIYRPKDERTWAHRMQNLDDNWRPLIPRLVSAYLRWQDAGDVNPSEPPLDSSAGPAPFDIDIIDFYTLHHSATVPMLAECETCAEALVLSGYLGASPLQPSLAISLKTLELFRRLRLFKASFSVEAFTKLLCYYYKLQNEPPLMYSRLYAMDGNNSLKRLAPLGGRQAGDRRVMEDSDYFLPTSFVDTFAKEVRSRPSAALADDDEDIDIHAYNLTAEGNVAETADHTQAGEEGDPTDGTAVVSSCTKNWKAAAAEEKKRSWGIFDETGIFASACRHGLILWLIDMVRCGESAKHGLATVAKVLRVLQDPTLGGFDIGCSFLETVLASSLRAAFLSSGSRLCVNAFHGYSHNYQCQLRNHPNIIPGIGLEDLEGMERIFSASNHLAPIIRYASAYRRRLLIDAFFHHWDEEKYQNLALMLYNNLKQALNIINKTTPELSDALKSIGATVEDLREYRRRELEYFEQLGEEQPRDIHAIAYVETLHEFYTISAELDDAEERFLKTVPTDYVPSLAFLPPINAPVVYEAETSATRKVETRRRFLRERQKVLTLEVTALEVKLGIKARWQPGDAEYVRVLDYIAERKYHRALGRLQRLVVQRLFELQRMNLARTAYRVRTHIAKHLQSRCKAIRNAVKTYNAAAAALKPPRPALDWERVSHMTFIEEFELLKDTRGDLKGKPWSQPVVRETMRLAHRIDRAQEEIERVCVEVRRLHTSIRDEDVLFAIVLDDLTLRGDPWHGVVLDHITRRQRVNARLLVYIDKIYATEGFVGVQGPGQRAGAVLPALLSQSELLARAKAAESGGGPVASTLSPSPSSATSLSASEGRPAVAFVACDAAGSMPLDSSAVGTQDSSGCAVDAIPALQPLAMSEGQDNLHAAVAEERLALSGEEDVSEPEDEQEEVATAYADYVASIV</sequence>